<feature type="transmembrane region" description="Helical" evidence="1">
    <location>
        <begin position="85"/>
        <end position="112"/>
    </location>
</feature>
<dbReference type="EMBL" id="BAFC01000080">
    <property type="protein sequence ID" value="GAB39838.1"/>
    <property type="molecule type" value="Genomic_DNA"/>
</dbReference>
<keyword evidence="3" id="KW-1185">Reference proteome</keyword>
<feature type="transmembrane region" description="Helical" evidence="1">
    <location>
        <begin position="57"/>
        <end position="78"/>
    </location>
</feature>
<evidence type="ECO:0000256" key="1">
    <source>
        <dbReference type="SAM" id="Phobius"/>
    </source>
</evidence>
<gene>
    <name evidence="2" type="ORF">GOSPT_080_00540</name>
</gene>
<dbReference type="Proteomes" id="UP000005845">
    <property type="component" value="Unassembled WGS sequence"/>
</dbReference>
<dbReference type="eggNOG" id="ENOG5030RRS">
    <property type="taxonomic scope" value="Bacteria"/>
</dbReference>
<protein>
    <recommendedName>
        <fullName evidence="4">Transmembrane protein</fullName>
    </recommendedName>
</protein>
<sequence length="161" mass="16844">MGYGVDPVMLAMKRPVQVTVFGWLQLLASILSVVSGAFLLLFIAGRPGAQEVEPSQVAVIIGEVAWLLLNFGLAIGLLRGSRGPYLFYCAIAVISLVLLGIAVVGTIVGVVLVGLLALAALLVVAVWAAVAAVWAYLLFNRSTKAYFSRQSAQIRAAGCAA</sequence>
<feature type="transmembrane region" description="Helical" evidence="1">
    <location>
        <begin position="118"/>
        <end position="139"/>
    </location>
</feature>
<feature type="transmembrane region" description="Helical" evidence="1">
    <location>
        <begin position="20"/>
        <end position="45"/>
    </location>
</feature>
<dbReference type="AlphaFoldDB" id="H5U280"/>
<keyword evidence="1" id="KW-0472">Membrane</keyword>
<evidence type="ECO:0000313" key="3">
    <source>
        <dbReference type="Proteomes" id="UP000005845"/>
    </source>
</evidence>
<organism evidence="2 3">
    <name type="scientific">Gordonia sputi NBRC 100414</name>
    <dbReference type="NCBI Taxonomy" id="1089453"/>
    <lineage>
        <taxon>Bacteria</taxon>
        <taxon>Bacillati</taxon>
        <taxon>Actinomycetota</taxon>
        <taxon>Actinomycetes</taxon>
        <taxon>Mycobacteriales</taxon>
        <taxon>Gordoniaceae</taxon>
        <taxon>Gordonia</taxon>
    </lineage>
</organism>
<comment type="caution">
    <text evidence="2">The sequence shown here is derived from an EMBL/GenBank/DDBJ whole genome shotgun (WGS) entry which is preliminary data.</text>
</comment>
<keyword evidence="1" id="KW-1133">Transmembrane helix</keyword>
<reference evidence="2 3" key="1">
    <citation type="submission" date="2012-02" db="EMBL/GenBank/DDBJ databases">
        <title>Whole genome shotgun sequence of Gordonia sputi NBRC 100414.</title>
        <authorList>
            <person name="Yoshida I."/>
            <person name="Hosoyama A."/>
            <person name="Tsuchikane K."/>
            <person name="Katsumata H."/>
            <person name="Yamazaki S."/>
            <person name="Fujita N."/>
        </authorList>
    </citation>
    <scope>NUCLEOTIDE SEQUENCE [LARGE SCALE GENOMIC DNA]</scope>
    <source>
        <strain evidence="2 3">NBRC 100414</strain>
    </source>
</reference>
<evidence type="ECO:0008006" key="4">
    <source>
        <dbReference type="Google" id="ProtNLM"/>
    </source>
</evidence>
<keyword evidence="1" id="KW-0812">Transmembrane</keyword>
<name>H5U280_9ACTN</name>
<accession>H5U280</accession>
<evidence type="ECO:0000313" key="2">
    <source>
        <dbReference type="EMBL" id="GAB39838.1"/>
    </source>
</evidence>
<proteinExistence type="predicted"/>
<dbReference type="RefSeq" id="WP_005206714.1">
    <property type="nucleotide sequence ID" value="NZ_BAFC01000080.1"/>
</dbReference>